<evidence type="ECO:0000256" key="2">
    <source>
        <dbReference type="SAM" id="Coils"/>
    </source>
</evidence>
<dbReference type="PROSITE" id="PS50076">
    <property type="entry name" value="DNAJ_2"/>
    <property type="match status" value="1"/>
</dbReference>
<evidence type="ECO:0000256" key="1">
    <source>
        <dbReference type="ARBA" id="ARBA00023054"/>
    </source>
</evidence>
<dbReference type="InterPro" id="IPR036869">
    <property type="entry name" value="J_dom_sf"/>
</dbReference>
<keyword evidence="6" id="KW-1185">Reference proteome</keyword>
<dbReference type="SUPFAM" id="SSF46565">
    <property type="entry name" value="Chaperone J-domain"/>
    <property type="match status" value="1"/>
</dbReference>
<feature type="domain" description="J" evidence="4">
    <location>
        <begin position="1235"/>
        <end position="1308"/>
    </location>
</feature>
<feature type="region of interest" description="Disordered" evidence="3">
    <location>
        <begin position="239"/>
        <end position="311"/>
    </location>
</feature>
<dbReference type="GO" id="GO:0030276">
    <property type="term" value="F:clathrin binding"/>
    <property type="evidence" value="ECO:0007669"/>
    <property type="project" value="TreeGrafter"/>
</dbReference>
<feature type="compositionally biased region" description="Basic and acidic residues" evidence="3">
    <location>
        <begin position="771"/>
        <end position="808"/>
    </location>
</feature>
<feature type="compositionally biased region" description="Basic and acidic residues" evidence="3">
    <location>
        <begin position="1109"/>
        <end position="1120"/>
    </location>
</feature>
<dbReference type="Proteomes" id="UP000245207">
    <property type="component" value="Unassembled WGS sequence"/>
</dbReference>
<feature type="compositionally biased region" description="Polar residues" evidence="3">
    <location>
        <begin position="948"/>
        <end position="958"/>
    </location>
</feature>
<comment type="caution">
    <text evidence="5">The sequence shown here is derived from an EMBL/GenBank/DDBJ whole genome shotgun (WGS) entry which is preliminary data.</text>
</comment>
<feature type="compositionally biased region" description="Basic and acidic residues" evidence="3">
    <location>
        <begin position="501"/>
        <end position="549"/>
    </location>
</feature>
<feature type="region of interest" description="Disordered" evidence="3">
    <location>
        <begin position="102"/>
        <end position="167"/>
    </location>
</feature>
<feature type="compositionally biased region" description="Pro residues" evidence="3">
    <location>
        <begin position="266"/>
        <end position="276"/>
    </location>
</feature>
<dbReference type="GO" id="GO:0072318">
    <property type="term" value="P:clathrin coat disassembly"/>
    <property type="evidence" value="ECO:0007669"/>
    <property type="project" value="TreeGrafter"/>
</dbReference>
<evidence type="ECO:0000256" key="3">
    <source>
        <dbReference type="SAM" id="MobiDB-lite"/>
    </source>
</evidence>
<protein>
    <recommendedName>
        <fullName evidence="4">J domain-containing protein</fullName>
    </recommendedName>
</protein>
<feature type="region of interest" description="Disordered" evidence="3">
    <location>
        <begin position="771"/>
        <end position="820"/>
    </location>
</feature>
<feature type="compositionally biased region" description="Basic and acidic residues" evidence="3">
    <location>
        <begin position="960"/>
        <end position="972"/>
    </location>
</feature>
<name>A0A2U1MB76_ARTAN</name>
<feature type="compositionally biased region" description="Basic and acidic residues" evidence="3">
    <location>
        <begin position="381"/>
        <end position="403"/>
    </location>
</feature>
<feature type="compositionally biased region" description="Acidic residues" evidence="3">
    <location>
        <begin position="650"/>
        <end position="659"/>
    </location>
</feature>
<dbReference type="STRING" id="35608.A0A2U1MB76"/>
<feature type="region of interest" description="Disordered" evidence="3">
    <location>
        <begin position="1109"/>
        <end position="1142"/>
    </location>
</feature>
<dbReference type="GO" id="GO:0072583">
    <property type="term" value="P:clathrin-dependent endocytosis"/>
    <property type="evidence" value="ECO:0007669"/>
    <property type="project" value="TreeGrafter"/>
</dbReference>
<dbReference type="PANTHER" id="PTHR23172">
    <property type="entry name" value="AUXILIN/CYCLIN G-ASSOCIATED KINASE-RELATED"/>
    <property type="match status" value="1"/>
</dbReference>
<proteinExistence type="predicted"/>
<dbReference type="FunFam" id="1.10.287.110:FF:000009">
    <property type="entry name" value="Auxilin-related protein 1"/>
    <property type="match status" value="1"/>
</dbReference>
<gene>
    <name evidence="5" type="ORF">CTI12_AA398220</name>
</gene>
<organism evidence="5 6">
    <name type="scientific">Artemisia annua</name>
    <name type="common">Sweet wormwood</name>
    <dbReference type="NCBI Taxonomy" id="35608"/>
    <lineage>
        <taxon>Eukaryota</taxon>
        <taxon>Viridiplantae</taxon>
        <taxon>Streptophyta</taxon>
        <taxon>Embryophyta</taxon>
        <taxon>Tracheophyta</taxon>
        <taxon>Spermatophyta</taxon>
        <taxon>Magnoliopsida</taxon>
        <taxon>eudicotyledons</taxon>
        <taxon>Gunneridae</taxon>
        <taxon>Pentapetalae</taxon>
        <taxon>asterids</taxon>
        <taxon>campanulids</taxon>
        <taxon>Asterales</taxon>
        <taxon>Asteraceae</taxon>
        <taxon>Asteroideae</taxon>
        <taxon>Anthemideae</taxon>
        <taxon>Artemisiinae</taxon>
        <taxon>Artemisia</taxon>
    </lineage>
</organism>
<feature type="region of interest" description="Disordered" evidence="3">
    <location>
        <begin position="631"/>
        <end position="706"/>
    </location>
</feature>
<dbReference type="OrthoDB" id="1717591at2759"/>
<feature type="compositionally biased region" description="Basic and acidic residues" evidence="3">
    <location>
        <begin position="660"/>
        <end position="690"/>
    </location>
</feature>
<feature type="compositionally biased region" description="Basic and acidic residues" evidence="3">
    <location>
        <begin position="846"/>
        <end position="863"/>
    </location>
</feature>
<evidence type="ECO:0000259" key="4">
    <source>
        <dbReference type="PROSITE" id="PS50076"/>
    </source>
</evidence>
<feature type="compositionally biased region" description="Polar residues" evidence="3">
    <location>
        <begin position="285"/>
        <end position="296"/>
    </location>
</feature>
<feature type="compositionally biased region" description="Acidic residues" evidence="3">
    <location>
        <begin position="156"/>
        <end position="165"/>
    </location>
</feature>
<feature type="coiled-coil region" evidence="2">
    <location>
        <begin position="1176"/>
        <end position="1208"/>
    </location>
</feature>
<accession>A0A2U1MB76</accession>
<evidence type="ECO:0000313" key="5">
    <source>
        <dbReference type="EMBL" id="PWA58466.1"/>
    </source>
</evidence>
<feature type="compositionally biased region" description="Polar residues" evidence="3">
    <location>
        <begin position="1125"/>
        <end position="1142"/>
    </location>
</feature>
<dbReference type="Gene3D" id="1.10.287.110">
    <property type="entry name" value="DnaJ domain"/>
    <property type="match status" value="1"/>
</dbReference>
<sequence>MKGYKSNGCGRTTTVYDDVFGGPPKFGATTLPPRVEDYTEIFQGFHASRGSSIPVLDLPADSGDVWFDVRKSKFDYNEVFGGFNGLDFAVEYDELFKSSNGVADDSSDDVWTPAQSESLSDESDPYASLDMNQQVPTEDPNQLSGVKSEKEPHLEAEEDASDGMEDNSQFLDVAGSTLLDDQTVPSKVENEKFFSLANNDLRTNQVLGGVAEGKRLKKSLSQPLDSVFGTEIYGSDNLVGNQKAYPVGTRPPLSVSDLGLKTQPSHLPPPSRPPPALTSKKGDTSGANSKLKTSKSYAFERVSTGDRSPPYFDVEIDASSSAAADVAAMKDAMQQAQAKLNSAKEKMERKKDGLQSRSKLRMENNVGDKKGRVNEGYGRSNEYERDSTGHVVREENQKMKMTTEADFPVEAEKNITKAENSFEKKTVKEHTVYLGADKTKGTVVSRERTEPLESVVRKQVQEPNGRSRGSRKNNMVVLESFGHKEDDIVQESVLCGSEEDDVRKEPIDRSDREEEQLKEPTVPHKICNPREPEKRFLDGQQHGENKAPNDSDENELYENLIEIQLKDIDMKPRIQVVGSNEKVVPENRFEDGNGGKEDDVGLGSYDWEVSDVGLQAAVGKEHEKEVKAIEEQDKKEIVQSDLPEISVIQGEEEEEEEEDHERIVEDPFHWEENEKESVKASEQDENDKIWETVSEEDENKQKKTLDHSEKILHEEFMQGVDKINTEEALHDEVVEKKEKLCTRDDNLQTLNHTAANEKMEAVHEIDCSFDDNKISDVEREESDKRDAVVSENEEGIKWDEDSDERLNSNEENESVTLENSEASDVVYQVDDIETSQAPRDVQYDIPIEKSKMTLETPHPVKSEKVEETVAQSHEVDEESFSSFELNYNDLQGVKVKVSTAKAGDTYAFNTNTKPEGRTNANANANTTTSPRVAKDWVEAGTKPLMGQVDSSRNTNATSKVADRSMERKDENRTKFVSENRGKEERLQRARELENERLRKIEEERERLQRARDLENERLRKIEDERERQIEREKDRMAVDRATLEAREKAFAETRERAERAAVERATAEFRQRALAEARERLEKACAEARERSLAEKAMEGRLRVEKATAEARERAERSAVDKFSAYQSNTMRQNSLPSDLSDSQFQKLGSFSGLRYSQTAAQSGEGESPQRCKARLERHQRTADRAAKALAEKNMRDLVAQKEQAERNRLAEVLDAEVKRWCSGKQGNLRALLSTLQYILGSDSGWQPVPLTEVITTAAVKKAYRKATLCVHPDKLQQRGASIQQKYICEKVFDLLKEAWNKFNSEER</sequence>
<feature type="coiled-coil region" evidence="2">
    <location>
        <begin position="982"/>
        <end position="1035"/>
    </location>
</feature>
<dbReference type="GO" id="GO:0005737">
    <property type="term" value="C:cytoplasm"/>
    <property type="evidence" value="ECO:0007669"/>
    <property type="project" value="TreeGrafter"/>
</dbReference>
<dbReference type="InterPro" id="IPR001623">
    <property type="entry name" value="DnaJ_domain"/>
</dbReference>
<feature type="region of interest" description="Disordered" evidence="3">
    <location>
        <begin position="945"/>
        <end position="972"/>
    </location>
</feature>
<reference evidence="5 6" key="1">
    <citation type="journal article" date="2018" name="Mol. Plant">
        <title>The genome of Artemisia annua provides insight into the evolution of Asteraceae family and artemisinin biosynthesis.</title>
        <authorList>
            <person name="Shen Q."/>
            <person name="Zhang L."/>
            <person name="Liao Z."/>
            <person name="Wang S."/>
            <person name="Yan T."/>
            <person name="Shi P."/>
            <person name="Liu M."/>
            <person name="Fu X."/>
            <person name="Pan Q."/>
            <person name="Wang Y."/>
            <person name="Lv Z."/>
            <person name="Lu X."/>
            <person name="Zhang F."/>
            <person name="Jiang W."/>
            <person name="Ma Y."/>
            <person name="Chen M."/>
            <person name="Hao X."/>
            <person name="Li L."/>
            <person name="Tang Y."/>
            <person name="Lv G."/>
            <person name="Zhou Y."/>
            <person name="Sun X."/>
            <person name="Brodelius P.E."/>
            <person name="Rose J.K.C."/>
            <person name="Tang K."/>
        </authorList>
    </citation>
    <scope>NUCLEOTIDE SEQUENCE [LARGE SCALE GENOMIC DNA]</scope>
    <source>
        <strain evidence="6">cv. Huhao1</strain>
        <tissue evidence="5">Leaf</tissue>
    </source>
</reference>
<dbReference type="PANTHER" id="PTHR23172:SF87">
    <property type="entry name" value="CHAPERONE DNAJ-DOMAIN SUPERFAMILY PROTEIN"/>
    <property type="match status" value="1"/>
</dbReference>
<feature type="region of interest" description="Disordered" evidence="3">
    <location>
        <begin position="833"/>
        <end position="863"/>
    </location>
</feature>
<evidence type="ECO:0000313" key="6">
    <source>
        <dbReference type="Proteomes" id="UP000245207"/>
    </source>
</evidence>
<feature type="compositionally biased region" description="Basic and acidic residues" evidence="3">
    <location>
        <begin position="442"/>
        <end position="460"/>
    </location>
</feature>
<dbReference type="EMBL" id="PKPP01005889">
    <property type="protein sequence ID" value="PWA58466.1"/>
    <property type="molecule type" value="Genomic_DNA"/>
</dbReference>
<feature type="compositionally biased region" description="Basic and acidic residues" evidence="3">
    <location>
        <begin position="342"/>
        <end position="373"/>
    </location>
</feature>
<dbReference type="GO" id="GO:0031982">
    <property type="term" value="C:vesicle"/>
    <property type="evidence" value="ECO:0007669"/>
    <property type="project" value="TreeGrafter"/>
</dbReference>
<feature type="region of interest" description="Disordered" evidence="3">
    <location>
        <begin position="442"/>
        <end position="555"/>
    </location>
</feature>
<feature type="compositionally biased region" description="Polar residues" evidence="3">
    <location>
        <begin position="130"/>
        <end position="145"/>
    </location>
</feature>
<keyword evidence="1 2" id="KW-0175">Coiled coil</keyword>
<feature type="region of interest" description="Disordered" evidence="3">
    <location>
        <begin position="337"/>
        <end position="407"/>
    </location>
</feature>